<evidence type="ECO:0000313" key="2">
    <source>
        <dbReference type="Proteomes" id="UP001607221"/>
    </source>
</evidence>
<organism evidence="1 2">
    <name type="scientific">Vibrio jasicida</name>
    <dbReference type="NCBI Taxonomy" id="766224"/>
    <lineage>
        <taxon>Bacteria</taxon>
        <taxon>Pseudomonadati</taxon>
        <taxon>Pseudomonadota</taxon>
        <taxon>Gammaproteobacteria</taxon>
        <taxon>Vibrionales</taxon>
        <taxon>Vibrionaceae</taxon>
        <taxon>Vibrio</taxon>
    </lineage>
</organism>
<dbReference type="RefSeq" id="WP_394633262.1">
    <property type="nucleotide sequence ID" value="NZ_JBIHSE010000005.1"/>
</dbReference>
<dbReference type="Proteomes" id="UP001607221">
    <property type="component" value="Unassembled WGS sequence"/>
</dbReference>
<reference evidence="1 2" key="1">
    <citation type="submission" date="2024-10" db="EMBL/GenBank/DDBJ databases">
        <authorList>
            <person name="Yibar A."/>
            <person name="Saticioglu I.B."/>
            <person name="Duman M."/>
            <person name="Ajmi N."/>
            <person name="Gurler F."/>
            <person name="Ay H."/>
            <person name="Onuk E."/>
            <person name="Guler S."/>
            <person name="Romalde J.L."/>
        </authorList>
    </citation>
    <scope>NUCLEOTIDE SEQUENCE [LARGE SCALE GENOMIC DNA]</scope>
    <source>
        <strain evidence="1 2">1-TCBS-A</strain>
    </source>
</reference>
<dbReference type="EMBL" id="JBIHSE010000005">
    <property type="protein sequence ID" value="MFH0274970.1"/>
    <property type="molecule type" value="Genomic_DNA"/>
</dbReference>
<sequence>MDTTTRGAALTRLTPYKVGVFLKCWHHSPFDDEQSVFYVGHQMAKPMPSKWAYP</sequence>
<name>A0ABW7JF17_9VIBR</name>
<accession>A0ABW7JF17</accession>
<keyword evidence="2" id="KW-1185">Reference proteome</keyword>
<evidence type="ECO:0000313" key="1">
    <source>
        <dbReference type="EMBL" id="MFH0274970.1"/>
    </source>
</evidence>
<protein>
    <submittedName>
        <fullName evidence="1">Uncharacterized protein</fullName>
    </submittedName>
</protein>
<gene>
    <name evidence="1" type="ORF">ACGRHZ_27250</name>
</gene>
<comment type="caution">
    <text evidence="1">The sequence shown here is derived from an EMBL/GenBank/DDBJ whole genome shotgun (WGS) entry which is preliminary data.</text>
</comment>
<proteinExistence type="predicted"/>